<evidence type="ECO:0000313" key="4">
    <source>
        <dbReference type="WBParaSite" id="TCONS_00003065.p1"/>
    </source>
</evidence>
<organism evidence="3">
    <name type="scientific">Strongyloides stercoralis</name>
    <name type="common">Threadworm</name>
    <dbReference type="NCBI Taxonomy" id="6248"/>
    <lineage>
        <taxon>Eukaryota</taxon>
        <taxon>Metazoa</taxon>
        <taxon>Ecdysozoa</taxon>
        <taxon>Nematoda</taxon>
        <taxon>Chromadorea</taxon>
        <taxon>Rhabditida</taxon>
        <taxon>Tylenchina</taxon>
        <taxon>Panagrolaimomorpha</taxon>
        <taxon>Strongyloidoidea</taxon>
        <taxon>Strongyloididae</taxon>
        <taxon>Strongyloides</taxon>
    </lineage>
</organism>
<dbReference type="WBParaSite" id="SSTP_0000566100.1">
    <property type="protein sequence ID" value="SSTP_0000566100.1"/>
    <property type="gene ID" value="SSTP_0000566100"/>
</dbReference>
<keyword evidence="1" id="KW-1133">Transmembrane helix</keyword>
<reference evidence="3" key="1">
    <citation type="submission" date="2015-08" db="UniProtKB">
        <authorList>
            <consortium name="WormBaseParasite"/>
        </authorList>
    </citation>
    <scope>IDENTIFICATION</scope>
</reference>
<keyword evidence="1" id="KW-0812">Transmembrane</keyword>
<dbReference type="AlphaFoldDB" id="A0A0K0E831"/>
<protein>
    <submittedName>
        <fullName evidence="3 4">EGF-like domain-containing protein</fullName>
    </submittedName>
</protein>
<evidence type="ECO:0000256" key="1">
    <source>
        <dbReference type="SAM" id="Phobius"/>
    </source>
</evidence>
<dbReference type="Proteomes" id="UP000035681">
    <property type="component" value="Unplaced"/>
</dbReference>
<accession>A0A0K0E831</accession>
<dbReference type="WBParaSite" id="TCONS_00003065.p1">
    <property type="protein sequence ID" value="TCONS_00003065.p1"/>
    <property type="gene ID" value="XLOC_002831"/>
</dbReference>
<feature type="transmembrane region" description="Helical" evidence="1">
    <location>
        <begin position="6"/>
        <end position="26"/>
    </location>
</feature>
<proteinExistence type="predicted"/>
<evidence type="ECO:0000313" key="2">
    <source>
        <dbReference type="Proteomes" id="UP000035681"/>
    </source>
</evidence>
<sequence>MLKKYLIYFYLFYGITIPSIGGLFIYHEIRNFDSSSTSYSISSHGNDKSIIYGEIINIVLKKSFHGDDFYDDSKYCFQGRVKRDGECVCNEGWFGKKCNIRMCNEDIGKKHNSLCMYVDNDEFDKIIKIEQYREFYFYLFNFLIFICLCITVMFIIKCLCCCEEKKHFDQERYDEEEHHDICKSCGKTKYCPSCNEKNYQAPPQYSEIF</sequence>
<name>A0A0K0E831_STRER</name>
<keyword evidence="2" id="KW-1185">Reference proteome</keyword>
<feature type="transmembrane region" description="Helical" evidence="1">
    <location>
        <begin position="135"/>
        <end position="156"/>
    </location>
</feature>
<evidence type="ECO:0000313" key="3">
    <source>
        <dbReference type="WBParaSite" id="SSTP_0000566100.1"/>
    </source>
</evidence>
<keyword evidence="1" id="KW-0472">Membrane</keyword>